<gene>
    <name evidence="5" type="ORF">QNI16_15995</name>
</gene>
<comment type="caution">
    <text evidence="5">The sequence shown here is derived from an EMBL/GenBank/DDBJ whole genome shotgun (WGS) entry which is preliminary data.</text>
</comment>
<dbReference type="Proteomes" id="UP001241110">
    <property type="component" value="Unassembled WGS sequence"/>
</dbReference>
<dbReference type="RefSeq" id="WP_313980553.1">
    <property type="nucleotide sequence ID" value="NZ_JASJOS010000006.1"/>
</dbReference>
<evidence type="ECO:0000313" key="5">
    <source>
        <dbReference type="EMBL" id="MDJ1482004.1"/>
    </source>
</evidence>
<keyword evidence="2" id="KW-0238">DNA-binding</keyword>
<dbReference type="GO" id="GO:0003700">
    <property type="term" value="F:DNA-binding transcription factor activity"/>
    <property type="evidence" value="ECO:0007669"/>
    <property type="project" value="InterPro"/>
</dbReference>
<organism evidence="5 6">
    <name type="scientific">Xanthocytophaga flava</name>
    <dbReference type="NCBI Taxonomy" id="3048013"/>
    <lineage>
        <taxon>Bacteria</taxon>
        <taxon>Pseudomonadati</taxon>
        <taxon>Bacteroidota</taxon>
        <taxon>Cytophagia</taxon>
        <taxon>Cytophagales</taxon>
        <taxon>Rhodocytophagaceae</taxon>
        <taxon>Xanthocytophaga</taxon>
    </lineage>
</organism>
<evidence type="ECO:0000259" key="4">
    <source>
        <dbReference type="PROSITE" id="PS01124"/>
    </source>
</evidence>
<keyword evidence="1" id="KW-0805">Transcription regulation</keyword>
<sequence length="173" mass="20135">MVVQQVLQEEGLHPIDIQLGEVQIQEELAVNQAQSLREKLEEVGFELLDDKKQKMIERIKTVIITLIHSENDNLQKVNHSDYIAEQLNRDYGYLSSLFSEVEGITIEKYIINQKIEKVKELLMYDELSLSEIADQLHYSSVQHLSNQFKKVTGLTPSHFKQLKEKKRKSLDQV</sequence>
<evidence type="ECO:0000256" key="3">
    <source>
        <dbReference type="ARBA" id="ARBA00023163"/>
    </source>
</evidence>
<name>A0AAE3QSE1_9BACT</name>
<reference evidence="5" key="1">
    <citation type="submission" date="2023-05" db="EMBL/GenBank/DDBJ databases">
        <authorList>
            <person name="Zhang X."/>
        </authorList>
    </citation>
    <scope>NUCLEOTIDE SEQUENCE</scope>
    <source>
        <strain evidence="5">YF14B1</strain>
    </source>
</reference>
<feature type="domain" description="HTH araC/xylS-type" evidence="4">
    <location>
        <begin position="64"/>
        <end position="162"/>
    </location>
</feature>
<dbReference type="InterPro" id="IPR018060">
    <property type="entry name" value="HTH_AraC"/>
</dbReference>
<protein>
    <submittedName>
        <fullName evidence="5">AraC family transcriptional regulator</fullName>
    </submittedName>
</protein>
<dbReference type="Gene3D" id="1.10.10.60">
    <property type="entry name" value="Homeodomain-like"/>
    <property type="match status" value="1"/>
</dbReference>
<dbReference type="PANTHER" id="PTHR43280:SF28">
    <property type="entry name" value="HTH-TYPE TRANSCRIPTIONAL ACTIVATOR RHAS"/>
    <property type="match status" value="1"/>
</dbReference>
<accession>A0AAE3QSE1</accession>
<dbReference type="SMART" id="SM00342">
    <property type="entry name" value="HTH_ARAC"/>
    <property type="match status" value="1"/>
</dbReference>
<dbReference type="GO" id="GO:0043565">
    <property type="term" value="F:sequence-specific DNA binding"/>
    <property type="evidence" value="ECO:0007669"/>
    <property type="project" value="InterPro"/>
</dbReference>
<evidence type="ECO:0000256" key="2">
    <source>
        <dbReference type="ARBA" id="ARBA00023125"/>
    </source>
</evidence>
<evidence type="ECO:0000256" key="1">
    <source>
        <dbReference type="ARBA" id="ARBA00023015"/>
    </source>
</evidence>
<dbReference type="AlphaFoldDB" id="A0AAE3QSE1"/>
<dbReference type="Pfam" id="PF12833">
    <property type="entry name" value="HTH_18"/>
    <property type="match status" value="1"/>
</dbReference>
<dbReference type="InterPro" id="IPR009057">
    <property type="entry name" value="Homeodomain-like_sf"/>
</dbReference>
<dbReference type="PANTHER" id="PTHR43280">
    <property type="entry name" value="ARAC-FAMILY TRANSCRIPTIONAL REGULATOR"/>
    <property type="match status" value="1"/>
</dbReference>
<dbReference type="PROSITE" id="PS01124">
    <property type="entry name" value="HTH_ARAC_FAMILY_2"/>
    <property type="match status" value="1"/>
</dbReference>
<dbReference type="EMBL" id="JASJOS010000006">
    <property type="protein sequence ID" value="MDJ1482004.1"/>
    <property type="molecule type" value="Genomic_DNA"/>
</dbReference>
<dbReference type="SUPFAM" id="SSF46689">
    <property type="entry name" value="Homeodomain-like"/>
    <property type="match status" value="1"/>
</dbReference>
<proteinExistence type="predicted"/>
<evidence type="ECO:0000313" key="6">
    <source>
        <dbReference type="Proteomes" id="UP001241110"/>
    </source>
</evidence>
<keyword evidence="3" id="KW-0804">Transcription</keyword>